<evidence type="ECO:0000313" key="3">
    <source>
        <dbReference type="Proteomes" id="UP001179121"/>
    </source>
</evidence>
<dbReference type="AlphaFoldDB" id="A0AA86T6R3"/>
<accession>A0AA86T6R3</accession>
<dbReference type="Proteomes" id="UP001179121">
    <property type="component" value="Chromosome"/>
</dbReference>
<dbReference type="RefSeq" id="WP_289268228.1">
    <property type="nucleotide sequence ID" value="NZ_OX365700.1"/>
</dbReference>
<proteinExistence type="predicted"/>
<feature type="domain" description="PIN" evidence="1">
    <location>
        <begin position="8"/>
        <end position="136"/>
    </location>
</feature>
<organism evidence="2 3">
    <name type="scientific">Nitrospira tepida</name>
    <dbReference type="NCBI Taxonomy" id="2973512"/>
    <lineage>
        <taxon>Bacteria</taxon>
        <taxon>Pseudomonadati</taxon>
        <taxon>Nitrospirota</taxon>
        <taxon>Nitrospiria</taxon>
        <taxon>Nitrospirales</taxon>
        <taxon>Nitrospiraceae</taxon>
        <taxon>Nitrospira</taxon>
    </lineage>
</organism>
<dbReference type="InterPro" id="IPR002716">
    <property type="entry name" value="PIN_dom"/>
</dbReference>
<dbReference type="EMBL" id="OX365700">
    <property type="protein sequence ID" value="CAI4031295.1"/>
    <property type="molecule type" value="Genomic_DNA"/>
</dbReference>
<evidence type="ECO:0000259" key="1">
    <source>
        <dbReference type="Pfam" id="PF01850"/>
    </source>
</evidence>
<dbReference type="CDD" id="cd09874">
    <property type="entry name" value="PIN_MT3492-like"/>
    <property type="match status" value="1"/>
</dbReference>
<sequence>MTPAPWAYFDTSMLVKRYVKEAGSSVARKLFQRYRFLSSAVAPVEVLSALARRRAAGELTQRDFLAIRARLHKDRAYWELIEVGPIVLSHAEELVEKTGLRTLDALHVASALSFQAAVSLTIPFVTADIRQREAAEALSLNLVWVE</sequence>
<name>A0AA86T6R3_9BACT</name>
<dbReference type="Gene3D" id="3.40.50.1010">
    <property type="entry name" value="5'-nuclease"/>
    <property type="match status" value="1"/>
</dbReference>
<dbReference type="SUPFAM" id="SSF88723">
    <property type="entry name" value="PIN domain-like"/>
    <property type="match status" value="1"/>
</dbReference>
<gene>
    <name evidence="2" type="ORF">DNFV4_01721</name>
</gene>
<reference evidence="2" key="1">
    <citation type="submission" date="2022-10" db="EMBL/GenBank/DDBJ databases">
        <authorList>
            <person name="Koch H."/>
        </authorList>
    </citation>
    <scope>NUCLEOTIDE SEQUENCE</scope>
    <source>
        <strain evidence="2">DNF</strain>
    </source>
</reference>
<dbReference type="KEGG" id="nti:DNFV4_01721"/>
<keyword evidence="3" id="KW-1185">Reference proteome</keyword>
<dbReference type="Pfam" id="PF01850">
    <property type="entry name" value="PIN"/>
    <property type="match status" value="1"/>
</dbReference>
<dbReference type="InterPro" id="IPR029060">
    <property type="entry name" value="PIN-like_dom_sf"/>
</dbReference>
<protein>
    <submittedName>
        <fullName evidence="2">Ribonuclease VapC</fullName>
    </submittedName>
</protein>
<evidence type="ECO:0000313" key="2">
    <source>
        <dbReference type="EMBL" id="CAI4031295.1"/>
    </source>
</evidence>